<dbReference type="Proteomes" id="UP000466442">
    <property type="component" value="Unassembled WGS sequence"/>
</dbReference>
<sequence>MKYLISLFLFLCLFLLICEAEGKGKAVKELAKAAAKVGKKSTSRFFSAWTIISLVMVVIIISVLAYYLFMFYPLVCAERGKYDVMEMAHV</sequence>
<accession>A0A6A4JRJ6</accession>
<keyword evidence="2" id="KW-1185">Reference proteome</keyword>
<comment type="caution">
    <text evidence="1">The sequence shown here is derived from an EMBL/GenBank/DDBJ whole genome shotgun (WGS) entry which is preliminary data.</text>
</comment>
<reference evidence="1" key="1">
    <citation type="journal article" date="2021" name="Mol. Ecol. Resour.">
        <title>Apolygus lucorum genome provides insights into omnivorousness and mesophyll feeding.</title>
        <authorList>
            <person name="Liu Y."/>
            <person name="Liu H."/>
            <person name="Wang H."/>
            <person name="Huang T."/>
            <person name="Liu B."/>
            <person name="Yang B."/>
            <person name="Yin L."/>
            <person name="Li B."/>
            <person name="Zhang Y."/>
            <person name="Zhang S."/>
            <person name="Jiang F."/>
            <person name="Zhang X."/>
            <person name="Ren Y."/>
            <person name="Wang B."/>
            <person name="Wang S."/>
            <person name="Lu Y."/>
            <person name="Wu K."/>
            <person name="Fan W."/>
            <person name="Wang G."/>
        </authorList>
    </citation>
    <scope>NUCLEOTIDE SEQUENCE</scope>
    <source>
        <strain evidence="1">12Hb</strain>
    </source>
</reference>
<gene>
    <name evidence="1" type="ORF">GE061_010888</name>
</gene>
<proteinExistence type="predicted"/>
<protein>
    <submittedName>
        <fullName evidence="1">Uncharacterized protein</fullName>
    </submittedName>
</protein>
<name>A0A6A4JRJ6_APOLU</name>
<organism evidence="1 2">
    <name type="scientific">Apolygus lucorum</name>
    <name type="common">Small green plant bug</name>
    <name type="synonym">Lygocoris lucorum</name>
    <dbReference type="NCBI Taxonomy" id="248454"/>
    <lineage>
        <taxon>Eukaryota</taxon>
        <taxon>Metazoa</taxon>
        <taxon>Ecdysozoa</taxon>
        <taxon>Arthropoda</taxon>
        <taxon>Hexapoda</taxon>
        <taxon>Insecta</taxon>
        <taxon>Pterygota</taxon>
        <taxon>Neoptera</taxon>
        <taxon>Paraneoptera</taxon>
        <taxon>Hemiptera</taxon>
        <taxon>Heteroptera</taxon>
        <taxon>Panheteroptera</taxon>
        <taxon>Cimicomorpha</taxon>
        <taxon>Miridae</taxon>
        <taxon>Mirini</taxon>
        <taxon>Apolygus</taxon>
    </lineage>
</organism>
<evidence type="ECO:0000313" key="2">
    <source>
        <dbReference type="Proteomes" id="UP000466442"/>
    </source>
</evidence>
<dbReference type="EMBL" id="WIXP02000003">
    <property type="protein sequence ID" value="KAF6213172.1"/>
    <property type="molecule type" value="Genomic_DNA"/>
</dbReference>
<evidence type="ECO:0000313" key="1">
    <source>
        <dbReference type="EMBL" id="KAF6213172.1"/>
    </source>
</evidence>
<dbReference type="AlphaFoldDB" id="A0A6A4JRJ6"/>